<dbReference type="Proteomes" id="UP000013966">
    <property type="component" value="Chromosome 3"/>
</dbReference>
<gene>
    <name evidence="1" type="ORF">BRPE64_CCDS02320</name>
</gene>
<name>R4WY70_9BURK</name>
<protein>
    <submittedName>
        <fullName evidence="1">Uncharacterized protein</fullName>
    </submittedName>
</protein>
<dbReference type="STRING" id="758793.BRPE64_CCDS02320"/>
<proteinExistence type="predicted"/>
<evidence type="ECO:0000313" key="1">
    <source>
        <dbReference type="EMBL" id="BAN26315.1"/>
    </source>
</evidence>
<keyword evidence="2" id="KW-1185">Reference proteome</keyword>
<organism evidence="1 2">
    <name type="scientific">Caballeronia insecticola</name>
    <dbReference type="NCBI Taxonomy" id="758793"/>
    <lineage>
        <taxon>Bacteria</taxon>
        <taxon>Pseudomonadati</taxon>
        <taxon>Pseudomonadota</taxon>
        <taxon>Betaproteobacteria</taxon>
        <taxon>Burkholderiales</taxon>
        <taxon>Burkholderiaceae</taxon>
        <taxon>Caballeronia</taxon>
    </lineage>
</organism>
<evidence type="ECO:0000313" key="2">
    <source>
        <dbReference type="Proteomes" id="UP000013966"/>
    </source>
</evidence>
<dbReference type="KEGG" id="buo:BRPE64_CCDS02320"/>
<reference evidence="1 2" key="1">
    <citation type="journal article" date="2013" name="Genome Announc.">
        <title>Complete Genome Sequence of Burkholderia sp. Strain RPE64, Bacterial Symbiont of the Bean Bug Riptortus pedestris.</title>
        <authorList>
            <person name="Shibata T.F."/>
            <person name="Maeda T."/>
            <person name="Nikoh N."/>
            <person name="Yamaguchi K."/>
            <person name="Oshima K."/>
            <person name="Hattori M."/>
            <person name="Nishiyama T."/>
            <person name="Hasebe M."/>
            <person name="Fukatsu T."/>
            <person name="Kikuchi Y."/>
            <person name="Shigenobu S."/>
        </authorList>
    </citation>
    <scope>NUCLEOTIDE SEQUENCE [LARGE SCALE GENOMIC DNA]</scope>
</reference>
<dbReference type="HOGENOM" id="CLU_2895316_0_0_4"/>
<accession>R4WY70</accession>
<reference evidence="1 2" key="2">
    <citation type="journal article" date="2018" name="Int. J. Syst. Evol. Microbiol.">
        <title>Burkholderia insecticola sp. nov., a gut symbiotic bacterium of the bean bug Riptortus pedestris.</title>
        <authorList>
            <person name="Takeshita K."/>
            <person name="Tamaki H."/>
            <person name="Ohbayashi T."/>
            <person name="Meng X.-Y."/>
            <person name="Sone T."/>
            <person name="Mitani Y."/>
            <person name="Peeters C."/>
            <person name="Kikuchi Y."/>
            <person name="Vandamme P."/>
        </authorList>
    </citation>
    <scope>NUCLEOTIDE SEQUENCE [LARGE SCALE GENOMIC DNA]</scope>
    <source>
        <strain evidence="1">RPE64</strain>
    </source>
</reference>
<sequence length="62" mass="6698">MRQDIAENMAECARLLNHGANDLFGSGVARAYQGERHQQACRSACARVAAFGARPHAAVSRK</sequence>
<dbReference type="AlphaFoldDB" id="R4WY70"/>
<dbReference type="EMBL" id="AP013060">
    <property type="protein sequence ID" value="BAN26315.1"/>
    <property type="molecule type" value="Genomic_DNA"/>
</dbReference>